<dbReference type="EMBL" id="BTGU01000001">
    <property type="protein sequence ID" value="GMN24132.1"/>
    <property type="molecule type" value="Genomic_DNA"/>
</dbReference>
<proteinExistence type="predicted"/>
<name>A0AA88CP64_FICCA</name>
<evidence type="ECO:0000313" key="2">
    <source>
        <dbReference type="EMBL" id="GMN24132.1"/>
    </source>
</evidence>
<organism evidence="2 3">
    <name type="scientific">Ficus carica</name>
    <name type="common">Common fig</name>
    <dbReference type="NCBI Taxonomy" id="3494"/>
    <lineage>
        <taxon>Eukaryota</taxon>
        <taxon>Viridiplantae</taxon>
        <taxon>Streptophyta</taxon>
        <taxon>Embryophyta</taxon>
        <taxon>Tracheophyta</taxon>
        <taxon>Spermatophyta</taxon>
        <taxon>Magnoliopsida</taxon>
        <taxon>eudicotyledons</taxon>
        <taxon>Gunneridae</taxon>
        <taxon>Pentapetalae</taxon>
        <taxon>rosids</taxon>
        <taxon>fabids</taxon>
        <taxon>Rosales</taxon>
        <taxon>Moraceae</taxon>
        <taxon>Ficeae</taxon>
        <taxon>Ficus</taxon>
    </lineage>
</organism>
<feature type="region of interest" description="Disordered" evidence="1">
    <location>
        <begin position="1"/>
        <end position="65"/>
    </location>
</feature>
<feature type="compositionally biased region" description="Basic and acidic residues" evidence="1">
    <location>
        <begin position="41"/>
        <end position="55"/>
    </location>
</feature>
<reference evidence="2" key="1">
    <citation type="submission" date="2023-07" db="EMBL/GenBank/DDBJ databases">
        <title>draft genome sequence of fig (Ficus carica).</title>
        <authorList>
            <person name="Takahashi T."/>
            <person name="Nishimura K."/>
        </authorList>
    </citation>
    <scope>NUCLEOTIDE SEQUENCE</scope>
</reference>
<gene>
    <name evidence="2" type="ORF">TIFTF001_000438</name>
</gene>
<protein>
    <submittedName>
        <fullName evidence="2">Uncharacterized protein</fullName>
    </submittedName>
</protein>
<comment type="caution">
    <text evidence="2">The sequence shown here is derived from an EMBL/GenBank/DDBJ whole genome shotgun (WGS) entry which is preliminary data.</text>
</comment>
<accession>A0AA88CP64</accession>
<dbReference type="Proteomes" id="UP001187192">
    <property type="component" value="Unassembled WGS sequence"/>
</dbReference>
<evidence type="ECO:0000256" key="1">
    <source>
        <dbReference type="SAM" id="MobiDB-lite"/>
    </source>
</evidence>
<keyword evidence="3" id="KW-1185">Reference proteome</keyword>
<dbReference type="AlphaFoldDB" id="A0AA88CP64"/>
<evidence type="ECO:0000313" key="3">
    <source>
        <dbReference type="Proteomes" id="UP001187192"/>
    </source>
</evidence>
<sequence>MPPTRRYRAQTLPTTPREPIRVTLAFPTPSLLGPPPPDPSDDPRKPDPRNRRPPDIEPFAPSPAGEVEEDRNLCFFFLKGL</sequence>